<gene>
    <name evidence="1" type="ORF">ACFFJ8_06480</name>
</gene>
<sequence length="89" mass="10190">MNNRIIEAAVRKQLGKEQGELTEADILSITALKLNRLELEDVSDLARFHNLVDLELQDNWLTDLSPLRSIIHLERLIVSNDPFLPEDEA</sequence>
<accession>A0ABV6J889</accession>
<protein>
    <recommendedName>
        <fullName evidence="3">Leucine-rich repeat domain-containing protein</fullName>
    </recommendedName>
</protein>
<name>A0ABV6J889_9BACL</name>
<dbReference type="InterPro" id="IPR001611">
    <property type="entry name" value="Leu-rich_rpt"/>
</dbReference>
<evidence type="ECO:0000313" key="2">
    <source>
        <dbReference type="Proteomes" id="UP001589818"/>
    </source>
</evidence>
<dbReference type="Gene3D" id="3.80.10.10">
    <property type="entry name" value="Ribonuclease Inhibitor"/>
    <property type="match status" value="1"/>
</dbReference>
<proteinExistence type="predicted"/>
<evidence type="ECO:0008006" key="3">
    <source>
        <dbReference type="Google" id="ProtNLM"/>
    </source>
</evidence>
<comment type="caution">
    <text evidence="1">The sequence shown here is derived from an EMBL/GenBank/DDBJ whole genome shotgun (WGS) entry which is preliminary data.</text>
</comment>
<dbReference type="RefSeq" id="WP_204818311.1">
    <property type="nucleotide sequence ID" value="NZ_JANHOF010000004.1"/>
</dbReference>
<organism evidence="1 2">
    <name type="scientific">Paenibacillus mendelii</name>
    <dbReference type="NCBI Taxonomy" id="206163"/>
    <lineage>
        <taxon>Bacteria</taxon>
        <taxon>Bacillati</taxon>
        <taxon>Bacillota</taxon>
        <taxon>Bacilli</taxon>
        <taxon>Bacillales</taxon>
        <taxon>Paenibacillaceae</taxon>
        <taxon>Paenibacillus</taxon>
    </lineage>
</organism>
<dbReference type="SUPFAM" id="SSF52058">
    <property type="entry name" value="L domain-like"/>
    <property type="match status" value="1"/>
</dbReference>
<dbReference type="EMBL" id="JBHLVF010000010">
    <property type="protein sequence ID" value="MFC0391018.1"/>
    <property type="molecule type" value="Genomic_DNA"/>
</dbReference>
<evidence type="ECO:0000313" key="1">
    <source>
        <dbReference type="EMBL" id="MFC0391018.1"/>
    </source>
</evidence>
<reference evidence="1 2" key="1">
    <citation type="submission" date="2024-09" db="EMBL/GenBank/DDBJ databases">
        <authorList>
            <person name="Sun Q."/>
            <person name="Mori K."/>
        </authorList>
    </citation>
    <scope>NUCLEOTIDE SEQUENCE [LARGE SCALE GENOMIC DNA]</scope>
    <source>
        <strain evidence="1 2">CCM 4839</strain>
    </source>
</reference>
<dbReference type="Proteomes" id="UP001589818">
    <property type="component" value="Unassembled WGS sequence"/>
</dbReference>
<keyword evidence="2" id="KW-1185">Reference proteome</keyword>
<dbReference type="PROSITE" id="PS51450">
    <property type="entry name" value="LRR"/>
    <property type="match status" value="1"/>
</dbReference>
<dbReference type="InterPro" id="IPR032675">
    <property type="entry name" value="LRR_dom_sf"/>
</dbReference>